<dbReference type="PANTHER" id="PTHR10458">
    <property type="entry name" value="PEPTIDE DEFORMYLASE"/>
    <property type="match status" value="1"/>
</dbReference>
<keyword evidence="2 6" id="KW-0479">Metal-binding</keyword>
<comment type="function">
    <text evidence="6">Removes the formyl group from the N-terminal Met of newly synthesized proteins. Requires at least a dipeptide for an efficient rate of reaction. N-terminal L-methionine is a prerequisite for activity but the enzyme has broad specificity at other positions.</text>
</comment>
<evidence type="ECO:0000256" key="6">
    <source>
        <dbReference type="HAMAP-Rule" id="MF_00163"/>
    </source>
</evidence>
<feature type="binding site" evidence="6">
    <location>
        <position position="171"/>
    </location>
    <ligand>
        <name>Fe cation</name>
        <dbReference type="ChEBI" id="CHEBI:24875"/>
    </ligand>
</feature>
<accession>A0ABT0QW09</accession>
<evidence type="ECO:0000256" key="1">
    <source>
        <dbReference type="ARBA" id="ARBA00010759"/>
    </source>
</evidence>
<proteinExistence type="inferred from homology"/>
<sequence>MDLTEYTRRLLDRRESADAPLRIVQVGHPALRRPARDARGALEPEILAELVDAMTLTMHEAPGVGLAAPQIGLPLRLFVAQDRFASEDGDEEDDLLERRPLPLRAMLDPSYEAIGTERVLAWEGCLSMDGFSSIVPRARRIAFRGTELRADGSLEEVQEEHLGWTARILQHETDHLAGTICHDLCIPRSIVANRHAPRYADLPDAVTELGLEGEIATLGSGQIRLP</sequence>
<comment type="similarity">
    <text evidence="1 6">Belongs to the polypeptide deformylase family.</text>
</comment>
<dbReference type="InterPro" id="IPR023635">
    <property type="entry name" value="Peptide_deformylase"/>
</dbReference>
<evidence type="ECO:0000256" key="5">
    <source>
        <dbReference type="ARBA" id="ARBA00023004"/>
    </source>
</evidence>
<evidence type="ECO:0000256" key="2">
    <source>
        <dbReference type="ARBA" id="ARBA00022723"/>
    </source>
</evidence>
<dbReference type="CDD" id="cd00487">
    <property type="entry name" value="Pep_deformylase"/>
    <property type="match status" value="1"/>
</dbReference>
<dbReference type="HAMAP" id="MF_00163">
    <property type="entry name" value="Pep_deformylase"/>
    <property type="match status" value="1"/>
</dbReference>
<dbReference type="Gene3D" id="3.90.45.10">
    <property type="entry name" value="Peptide deformylase"/>
    <property type="match status" value="1"/>
</dbReference>
<keyword evidence="8" id="KW-1185">Reference proteome</keyword>
<dbReference type="PRINTS" id="PR01576">
    <property type="entry name" value="PDEFORMYLASE"/>
</dbReference>
<feature type="binding site" evidence="6">
    <location>
        <position position="175"/>
    </location>
    <ligand>
        <name>Fe cation</name>
        <dbReference type="ChEBI" id="CHEBI:24875"/>
    </ligand>
</feature>
<dbReference type="NCBIfam" id="NF001159">
    <property type="entry name" value="PRK00150.1-3"/>
    <property type="match status" value="1"/>
</dbReference>
<dbReference type="EMBL" id="JAKNCJ010000001">
    <property type="protein sequence ID" value="MCL6421844.1"/>
    <property type="molecule type" value="Genomic_DNA"/>
</dbReference>
<gene>
    <name evidence="6" type="primary">def</name>
    <name evidence="7" type="ORF">Bequi_00340</name>
</gene>
<organism evidence="7 8">
    <name type="scientific">Brachybacterium equifaecis</name>
    <dbReference type="NCBI Taxonomy" id="2910770"/>
    <lineage>
        <taxon>Bacteria</taxon>
        <taxon>Bacillati</taxon>
        <taxon>Actinomycetota</taxon>
        <taxon>Actinomycetes</taxon>
        <taxon>Micrococcales</taxon>
        <taxon>Dermabacteraceae</taxon>
        <taxon>Brachybacterium</taxon>
    </lineage>
</organism>
<protein>
    <recommendedName>
        <fullName evidence="6">Peptide deformylase</fullName>
        <shortName evidence="6">PDF</shortName>
        <ecNumber evidence="6">3.5.1.88</ecNumber>
    </recommendedName>
    <alternativeName>
        <fullName evidence="6">Polypeptide deformylase</fullName>
    </alternativeName>
</protein>
<dbReference type="SUPFAM" id="SSF56420">
    <property type="entry name" value="Peptide deformylase"/>
    <property type="match status" value="1"/>
</dbReference>
<comment type="catalytic activity">
    <reaction evidence="6">
        <text>N-terminal N-formyl-L-methionyl-[peptide] + H2O = N-terminal L-methionyl-[peptide] + formate</text>
        <dbReference type="Rhea" id="RHEA:24420"/>
        <dbReference type="Rhea" id="RHEA-COMP:10639"/>
        <dbReference type="Rhea" id="RHEA-COMP:10640"/>
        <dbReference type="ChEBI" id="CHEBI:15377"/>
        <dbReference type="ChEBI" id="CHEBI:15740"/>
        <dbReference type="ChEBI" id="CHEBI:49298"/>
        <dbReference type="ChEBI" id="CHEBI:64731"/>
        <dbReference type="EC" id="3.5.1.88"/>
    </reaction>
</comment>
<reference evidence="7" key="1">
    <citation type="submission" date="2022-02" db="EMBL/GenBank/DDBJ databases">
        <authorList>
            <person name="Lee M."/>
            <person name="Kim S.-J."/>
            <person name="Jung M.-Y."/>
        </authorList>
    </citation>
    <scope>NUCLEOTIDE SEQUENCE</scope>
    <source>
        <strain evidence="7">JHP9</strain>
    </source>
</reference>
<dbReference type="Pfam" id="PF01327">
    <property type="entry name" value="Pep_deformylase"/>
    <property type="match status" value="1"/>
</dbReference>
<dbReference type="PANTHER" id="PTHR10458:SF2">
    <property type="entry name" value="PEPTIDE DEFORMYLASE, MITOCHONDRIAL"/>
    <property type="match status" value="1"/>
</dbReference>
<feature type="binding site" evidence="6">
    <location>
        <position position="125"/>
    </location>
    <ligand>
        <name>Fe cation</name>
        <dbReference type="ChEBI" id="CHEBI:24875"/>
    </ligand>
</feature>
<dbReference type="Proteomes" id="UP001203761">
    <property type="component" value="Unassembled WGS sequence"/>
</dbReference>
<evidence type="ECO:0000256" key="3">
    <source>
        <dbReference type="ARBA" id="ARBA00022801"/>
    </source>
</evidence>
<keyword evidence="4 6" id="KW-0648">Protein biosynthesis</keyword>
<dbReference type="InterPro" id="IPR036821">
    <property type="entry name" value="Peptide_deformylase_sf"/>
</dbReference>
<keyword evidence="5 6" id="KW-0408">Iron</keyword>
<dbReference type="RefSeq" id="WP_249736007.1">
    <property type="nucleotide sequence ID" value="NZ_JAKNCJ010000001.1"/>
</dbReference>
<comment type="cofactor">
    <cofactor evidence="6">
        <name>Fe(2+)</name>
        <dbReference type="ChEBI" id="CHEBI:29033"/>
    </cofactor>
    <text evidence="6">Binds 1 Fe(2+) ion.</text>
</comment>
<evidence type="ECO:0000256" key="4">
    <source>
        <dbReference type="ARBA" id="ARBA00022917"/>
    </source>
</evidence>
<feature type="active site" evidence="6">
    <location>
        <position position="172"/>
    </location>
</feature>
<evidence type="ECO:0000313" key="7">
    <source>
        <dbReference type="EMBL" id="MCL6421844.1"/>
    </source>
</evidence>
<keyword evidence="3 6" id="KW-0378">Hydrolase</keyword>
<dbReference type="EC" id="3.5.1.88" evidence="6"/>
<name>A0ABT0QW09_9MICO</name>
<comment type="caution">
    <text evidence="7">The sequence shown here is derived from an EMBL/GenBank/DDBJ whole genome shotgun (WGS) entry which is preliminary data.</text>
</comment>
<evidence type="ECO:0000313" key="8">
    <source>
        <dbReference type="Proteomes" id="UP001203761"/>
    </source>
</evidence>